<evidence type="ECO:0000313" key="2">
    <source>
        <dbReference type="EMBL" id="GAF48598.1"/>
    </source>
</evidence>
<evidence type="ECO:0000256" key="1">
    <source>
        <dbReference type="SAM" id="MobiDB-lite"/>
    </source>
</evidence>
<feature type="region of interest" description="Disordered" evidence="1">
    <location>
        <begin position="1"/>
        <end position="24"/>
    </location>
</feature>
<gene>
    <name evidence="2" type="ORF">RW1_056_00260</name>
</gene>
<accession>X0PYM5</accession>
<keyword evidence="3" id="KW-1185">Reference proteome</keyword>
<reference evidence="2 3" key="1">
    <citation type="submission" date="2014-02" db="EMBL/GenBank/DDBJ databases">
        <title>Whole genome shotgun sequence of Rhodococcus wratislaviensis NBRC 100605.</title>
        <authorList>
            <person name="Hosoyama A."/>
            <person name="Tsuchikane K."/>
            <person name="Yoshida I."/>
            <person name="Ohji S."/>
            <person name="Ichikawa N."/>
            <person name="Yamazoe A."/>
            <person name="Fujita N."/>
        </authorList>
    </citation>
    <scope>NUCLEOTIDE SEQUENCE [LARGE SCALE GENOMIC DNA]</scope>
    <source>
        <strain evidence="2 3">NBRC 100605</strain>
    </source>
</reference>
<dbReference type="AlphaFoldDB" id="X0PYM5"/>
<evidence type="ECO:0000313" key="3">
    <source>
        <dbReference type="Proteomes" id="UP000019491"/>
    </source>
</evidence>
<organism evidence="2 3">
    <name type="scientific">Rhodococcus wratislaviensis NBRC 100605</name>
    <dbReference type="NCBI Taxonomy" id="1219028"/>
    <lineage>
        <taxon>Bacteria</taxon>
        <taxon>Bacillati</taxon>
        <taxon>Actinomycetota</taxon>
        <taxon>Actinomycetes</taxon>
        <taxon>Mycobacteriales</taxon>
        <taxon>Nocardiaceae</taxon>
        <taxon>Rhodococcus</taxon>
    </lineage>
</organism>
<comment type="caution">
    <text evidence="2">The sequence shown here is derived from an EMBL/GenBank/DDBJ whole genome shotgun (WGS) entry which is preliminary data.</text>
</comment>
<name>X0PYM5_RHOWR</name>
<sequence length="51" mass="5283">MTYGCDSFRPLGARQPSGSPTMPVPVAWTGALQLAGTRGVVLTGSADGYQR</sequence>
<dbReference type="Proteomes" id="UP000019491">
    <property type="component" value="Unassembled WGS sequence"/>
</dbReference>
<dbReference type="EMBL" id="BAWF01000056">
    <property type="protein sequence ID" value="GAF48598.1"/>
    <property type="molecule type" value="Genomic_DNA"/>
</dbReference>
<proteinExistence type="predicted"/>
<protein>
    <submittedName>
        <fullName evidence="2">Uncharacterized protein</fullName>
    </submittedName>
</protein>